<evidence type="ECO:0000256" key="1">
    <source>
        <dbReference type="ARBA" id="ARBA00004651"/>
    </source>
</evidence>
<comment type="caution">
    <text evidence="7">The sequence shown here is derived from an EMBL/GenBank/DDBJ whole genome shotgun (WGS) entry which is preliminary data.</text>
</comment>
<protein>
    <submittedName>
        <fullName evidence="7">Uncharacterized protein</fullName>
    </submittedName>
</protein>
<evidence type="ECO:0000256" key="3">
    <source>
        <dbReference type="ARBA" id="ARBA00022692"/>
    </source>
</evidence>
<reference evidence="7 8" key="1">
    <citation type="submission" date="2020-08" db="EMBL/GenBank/DDBJ databases">
        <title>Genomic Encyclopedia of Type Strains, Phase IV (KMG-IV): sequencing the most valuable type-strain genomes for metagenomic binning, comparative biology and taxonomic classification.</title>
        <authorList>
            <person name="Goeker M."/>
        </authorList>
    </citation>
    <scope>NUCLEOTIDE SEQUENCE [LARGE SCALE GENOMIC DNA]</scope>
    <source>
        <strain evidence="7 8">DSM 29514</strain>
    </source>
</reference>
<evidence type="ECO:0000313" key="7">
    <source>
        <dbReference type="EMBL" id="MBB4142671.1"/>
    </source>
</evidence>
<dbReference type="InterPro" id="IPR022791">
    <property type="entry name" value="L-PG_synthase/AglD"/>
</dbReference>
<dbReference type="GO" id="GO:0005886">
    <property type="term" value="C:plasma membrane"/>
    <property type="evidence" value="ECO:0007669"/>
    <property type="project" value="UniProtKB-SubCell"/>
</dbReference>
<evidence type="ECO:0000313" key="8">
    <source>
        <dbReference type="Proteomes" id="UP000519897"/>
    </source>
</evidence>
<dbReference type="EMBL" id="JACIEC010000001">
    <property type="protein sequence ID" value="MBB4142671.1"/>
    <property type="molecule type" value="Genomic_DNA"/>
</dbReference>
<feature type="transmembrane region" description="Helical" evidence="6">
    <location>
        <begin position="293"/>
        <end position="314"/>
    </location>
</feature>
<dbReference type="Proteomes" id="UP000519897">
    <property type="component" value="Unassembled WGS sequence"/>
</dbReference>
<keyword evidence="8" id="KW-1185">Reference proteome</keyword>
<feature type="transmembrane region" description="Helical" evidence="6">
    <location>
        <begin position="219"/>
        <end position="246"/>
    </location>
</feature>
<evidence type="ECO:0000256" key="2">
    <source>
        <dbReference type="ARBA" id="ARBA00022475"/>
    </source>
</evidence>
<proteinExistence type="predicted"/>
<feature type="transmembrane region" description="Helical" evidence="6">
    <location>
        <begin position="130"/>
        <end position="149"/>
    </location>
</feature>
<organism evidence="7 8">
    <name type="scientific">Rhizobium rhizoryzae</name>
    <dbReference type="NCBI Taxonomy" id="451876"/>
    <lineage>
        <taxon>Bacteria</taxon>
        <taxon>Pseudomonadati</taxon>
        <taxon>Pseudomonadota</taxon>
        <taxon>Alphaproteobacteria</taxon>
        <taxon>Hyphomicrobiales</taxon>
        <taxon>Rhizobiaceae</taxon>
        <taxon>Rhizobium/Agrobacterium group</taxon>
        <taxon>Rhizobium</taxon>
    </lineage>
</organism>
<sequence>MKNERLASQKPWILRHATTLVTLVAVVCYVGFIQWVWGWAQIVGIWRTAGLGIASTALLLLLMTYVLRTWRIYDYFPRETKGSFRRLFRVVQVHNLLNVMLPFRSGELSFPLLMKQEFGVSITRASAALLVMRLFDLHALFAAAGFGLALEHRNLWLWLLWALFAFSPAIAFALKEGLLRQARKISHPKLQHMMAELEQGLPANTSSFIRAWGVTLVNWFVKIAVMAWVLVLLANIGLAAGFGGALGGELSSVLPLHAPGGIGTYPAGITAGALAFGAERSESALAELGQAAINAHLLIILSSVIGAGLSMLVAGRSKTPR</sequence>
<evidence type="ECO:0000256" key="5">
    <source>
        <dbReference type="ARBA" id="ARBA00023136"/>
    </source>
</evidence>
<keyword evidence="2" id="KW-1003">Cell membrane</keyword>
<dbReference type="PANTHER" id="PTHR39087:SF2">
    <property type="entry name" value="UPF0104 MEMBRANE PROTEIN MJ1595"/>
    <property type="match status" value="1"/>
</dbReference>
<evidence type="ECO:0000256" key="4">
    <source>
        <dbReference type="ARBA" id="ARBA00022989"/>
    </source>
</evidence>
<dbReference type="RefSeq" id="WP_165136560.1">
    <property type="nucleotide sequence ID" value="NZ_CP049250.1"/>
</dbReference>
<keyword evidence="4 6" id="KW-1133">Transmembrane helix</keyword>
<keyword evidence="3 6" id="KW-0812">Transmembrane</keyword>
<gene>
    <name evidence="7" type="ORF">GGQ72_001170</name>
</gene>
<comment type="subcellular location">
    <subcellularLocation>
        <location evidence="1">Cell membrane</location>
        <topology evidence="1">Multi-pass membrane protein</topology>
    </subcellularLocation>
</comment>
<name>A0A7W6LEB7_9HYPH</name>
<keyword evidence="5 6" id="KW-0472">Membrane</keyword>
<feature type="transmembrane region" description="Helical" evidence="6">
    <location>
        <begin position="12"/>
        <end position="37"/>
    </location>
</feature>
<accession>A0A7W6LEB7</accession>
<dbReference type="PANTHER" id="PTHR39087">
    <property type="entry name" value="UPF0104 MEMBRANE PROTEIN MJ1595"/>
    <property type="match status" value="1"/>
</dbReference>
<dbReference type="AlphaFoldDB" id="A0A7W6LEB7"/>
<dbReference type="Pfam" id="PF03706">
    <property type="entry name" value="LPG_synthase_TM"/>
    <property type="match status" value="1"/>
</dbReference>
<feature type="transmembrane region" description="Helical" evidence="6">
    <location>
        <begin position="155"/>
        <end position="174"/>
    </location>
</feature>
<feature type="transmembrane region" description="Helical" evidence="6">
    <location>
        <begin position="49"/>
        <end position="67"/>
    </location>
</feature>
<evidence type="ECO:0000256" key="6">
    <source>
        <dbReference type="SAM" id="Phobius"/>
    </source>
</evidence>